<gene>
    <name evidence="4" type="ORF">CCAM_LOCUS1577</name>
</gene>
<dbReference type="OrthoDB" id="1915921at2759"/>
<dbReference type="Pfam" id="PF20073">
    <property type="entry name" value="DUF6469"/>
    <property type="match status" value="1"/>
</dbReference>
<dbReference type="EMBL" id="OOIL02000049">
    <property type="protein sequence ID" value="VFQ59801.1"/>
    <property type="molecule type" value="Genomic_DNA"/>
</dbReference>
<dbReference type="PANTHER" id="PTHR37244:SF1">
    <property type="entry name" value="NADP-SPECIFIC GLUTAMATE DEHYDROGENASE"/>
    <property type="match status" value="1"/>
</dbReference>
<keyword evidence="2" id="KW-1133">Transmembrane helix</keyword>
<keyword evidence="5" id="KW-1185">Reference proteome</keyword>
<evidence type="ECO:0000313" key="4">
    <source>
        <dbReference type="EMBL" id="VFQ59801.1"/>
    </source>
</evidence>
<evidence type="ECO:0000256" key="2">
    <source>
        <dbReference type="SAM" id="Phobius"/>
    </source>
</evidence>
<feature type="transmembrane region" description="Helical" evidence="2">
    <location>
        <begin position="420"/>
        <end position="438"/>
    </location>
</feature>
<evidence type="ECO:0000313" key="5">
    <source>
        <dbReference type="Proteomes" id="UP000595140"/>
    </source>
</evidence>
<sequence>MCRGFHPNGGDCINLRAFYIHISLLSPLRKSLPEILTLNYPPRIDESPLEISGSGVRSNAPGFVSLHRVVSAGTAVYGSRERVKAGEGARFELYAGDCKLMKGIFRKDWGDDSWKLECKFVGSEEENSCLGIKGAEVRVWLEGDPAEPITERVEMAHTRRRKGCERLEEIPEGRETETEAEGCCRCCCGEGEAAVGGREDCRVPAVEGVGWAVDAGIWILCFGVGYLVSRASRKKRKREGHVNNLILPYKPESEDVIALSNVRPERIEDLNRPKMSYLIAVVKPKEEEDESDWFTILAAKPLDFLQTFEEDRRRGNKLFIVYLTNLTTHTRIWSSLNVNPKNASLKIVKTVLQSGPNNLKSRFRKGDQICTAQEFPPPPSSSQLGLELQRGSPPPPPVHAAVEKPSSVALRSSTRLAATAKFFIAFCLGSGGLIHLGLQPLSD</sequence>
<evidence type="ECO:0000259" key="3">
    <source>
        <dbReference type="Pfam" id="PF20073"/>
    </source>
</evidence>
<evidence type="ECO:0000256" key="1">
    <source>
        <dbReference type="SAM" id="MobiDB-lite"/>
    </source>
</evidence>
<dbReference type="AlphaFoldDB" id="A0A484K1V1"/>
<dbReference type="PANTHER" id="PTHR37244">
    <property type="entry name" value="NADP-SPECIFIC GLUTAMATE DEHYDROGENASE"/>
    <property type="match status" value="1"/>
</dbReference>
<name>A0A484K1V1_9ASTE</name>
<feature type="domain" description="DUF6469" evidence="3">
    <location>
        <begin position="248"/>
        <end position="338"/>
    </location>
</feature>
<keyword evidence="2" id="KW-0812">Transmembrane</keyword>
<reference evidence="4 5" key="1">
    <citation type="submission" date="2018-04" db="EMBL/GenBank/DDBJ databases">
        <authorList>
            <person name="Vogel A."/>
        </authorList>
    </citation>
    <scope>NUCLEOTIDE SEQUENCE [LARGE SCALE GENOMIC DNA]</scope>
</reference>
<dbReference type="Proteomes" id="UP000595140">
    <property type="component" value="Unassembled WGS sequence"/>
</dbReference>
<dbReference type="InterPro" id="IPR045529">
    <property type="entry name" value="DUF6469"/>
</dbReference>
<accession>A0A484K1V1</accession>
<keyword evidence="2" id="KW-0472">Membrane</keyword>
<feature type="transmembrane region" description="Helical" evidence="2">
    <location>
        <begin position="208"/>
        <end position="228"/>
    </location>
</feature>
<feature type="region of interest" description="Disordered" evidence="1">
    <location>
        <begin position="374"/>
        <end position="401"/>
    </location>
</feature>
<protein>
    <recommendedName>
        <fullName evidence="3">DUF6469 domain-containing protein</fullName>
    </recommendedName>
</protein>
<organism evidence="4 5">
    <name type="scientific">Cuscuta campestris</name>
    <dbReference type="NCBI Taxonomy" id="132261"/>
    <lineage>
        <taxon>Eukaryota</taxon>
        <taxon>Viridiplantae</taxon>
        <taxon>Streptophyta</taxon>
        <taxon>Embryophyta</taxon>
        <taxon>Tracheophyta</taxon>
        <taxon>Spermatophyta</taxon>
        <taxon>Magnoliopsida</taxon>
        <taxon>eudicotyledons</taxon>
        <taxon>Gunneridae</taxon>
        <taxon>Pentapetalae</taxon>
        <taxon>asterids</taxon>
        <taxon>lamiids</taxon>
        <taxon>Solanales</taxon>
        <taxon>Convolvulaceae</taxon>
        <taxon>Cuscuteae</taxon>
        <taxon>Cuscuta</taxon>
        <taxon>Cuscuta subgen. Grammica</taxon>
        <taxon>Cuscuta sect. Cleistogrammica</taxon>
    </lineage>
</organism>
<proteinExistence type="predicted"/>